<dbReference type="SUPFAM" id="SSF52833">
    <property type="entry name" value="Thioredoxin-like"/>
    <property type="match status" value="1"/>
</dbReference>
<comment type="caution">
    <text evidence="1">The sequence shown here is derived from an EMBL/GenBank/DDBJ whole genome shotgun (WGS) entry which is preliminary data.</text>
</comment>
<accession>A0A7X6JZP6</accession>
<dbReference type="RefSeq" id="WP_168624132.1">
    <property type="nucleotide sequence ID" value="NZ_JAAZQQ010000005.1"/>
</dbReference>
<evidence type="ECO:0000313" key="1">
    <source>
        <dbReference type="EMBL" id="NKX45749.1"/>
    </source>
</evidence>
<sequence length="137" mass="14943">MLHLQHLRVALGPLLAVAGLVLLSLLPRPAAATDWTLVMVEQHGCSYCARWDAEVAPEYPITPEGRFAPLRRVNLRDLPDDLSFAGRPVYTPTFVLMADGVEVGRIEGYPGEDFFWGLLGRLLSRGDAAWATQGTGG</sequence>
<dbReference type="EMBL" id="JAAZQQ010000005">
    <property type="protein sequence ID" value="NKX45749.1"/>
    <property type="molecule type" value="Genomic_DNA"/>
</dbReference>
<gene>
    <name evidence="1" type="ORF">HCU73_14225</name>
</gene>
<evidence type="ECO:0008006" key="3">
    <source>
        <dbReference type="Google" id="ProtNLM"/>
    </source>
</evidence>
<evidence type="ECO:0000313" key="2">
    <source>
        <dbReference type="Proteomes" id="UP000526408"/>
    </source>
</evidence>
<keyword evidence="2" id="KW-1185">Reference proteome</keyword>
<name>A0A7X6JZP6_9RHOB</name>
<proteinExistence type="predicted"/>
<protein>
    <recommendedName>
        <fullName evidence="3">Thioredoxin family protein</fullName>
    </recommendedName>
</protein>
<reference evidence="1 2" key="1">
    <citation type="submission" date="2020-04" db="EMBL/GenBank/DDBJ databases">
        <authorList>
            <person name="Yoon J."/>
        </authorList>
    </citation>
    <scope>NUCLEOTIDE SEQUENCE [LARGE SCALE GENOMIC DNA]</scope>
    <source>
        <strain evidence="1 2">KMU-115</strain>
    </source>
</reference>
<dbReference type="AlphaFoldDB" id="A0A7X6JZP6"/>
<dbReference type="Proteomes" id="UP000526408">
    <property type="component" value="Unassembled WGS sequence"/>
</dbReference>
<dbReference type="InterPro" id="IPR036249">
    <property type="entry name" value="Thioredoxin-like_sf"/>
</dbReference>
<organism evidence="1 2">
    <name type="scientific">Roseicyclus persicicus</name>
    <dbReference type="NCBI Taxonomy" id="2650661"/>
    <lineage>
        <taxon>Bacteria</taxon>
        <taxon>Pseudomonadati</taxon>
        <taxon>Pseudomonadota</taxon>
        <taxon>Alphaproteobacteria</taxon>
        <taxon>Rhodobacterales</taxon>
        <taxon>Roseobacteraceae</taxon>
        <taxon>Roseicyclus</taxon>
    </lineage>
</organism>
<dbReference type="Gene3D" id="3.40.30.10">
    <property type="entry name" value="Glutaredoxin"/>
    <property type="match status" value="1"/>
</dbReference>